<keyword evidence="5 6" id="KW-0269">Exonuclease</keyword>
<dbReference type="PANTHER" id="PTHR34137:SF1">
    <property type="entry name" value="EXODEOXYRIBONUCLEASE 7 SMALL SUBUNIT"/>
    <property type="match status" value="1"/>
</dbReference>
<dbReference type="InterPro" id="IPR003761">
    <property type="entry name" value="Exonuc_VII_S"/>
</dbReference>
<comment type="caution">
    <text evidence="8">The sequence shown here is derived from an EMBL/GenBank/DDBJ whole genome shotgun (WGS) entry which is preliminary data.</text>
</comment>
<evidence type="ECO:0000256" key="1">
    <source>
        <dbReference type="ARBA" id="ARBA00009998"/>
    </source>
</evidence>
<evidence type="ECO:0000313" key="9">
    <source>
        <dbReference type="Proteomes" id="UP000563426"/>
    </source>
</evidence>
<dbReference type="InterPro" id="IPR037004">
    <property type="entry name" value="Exonuc_VII_ssu_sf"/>
</dbReference>
<reference evidence="8 9" key="1">
    <citation type="submission" date="2020-05" db="EMBL/GenBank/DDBJ databases">
        <authorList>
            <person name="Whitworth D."/>
        </authorList>
    </citation>
    <scope>NUCLEOTIDE SEQUENCE [LARGE SCALE GENOMIC DNA]</scope>
    <source>
        <strain evidence="8 9">AB043B</strain>
    </source>
</reference>
<dbReference type="GO" id="GO:0005829">
    <property type="term" value="C:cytosol"/>
    <property type="evidence" value="ECO:0007669"/>
    <property type="project" value="TreeGrafter"/>
</dbReference>
<comment type="catalytic activity">
    <reaction evidence="6">
        <text>Exonucleolytic cleavage in either 5'- to 3'- or 3'- to 5'-direction to yield nucleoside 5'-phosphates.</text>
        <dbReference type="EC" id="3.1.11.6"/>
    </reaction>
</comment>
<dbReference type="InterPro" id="IPR018106">
    <property type="entry name" value="CAP_CS_N"/>
</dbReference>
<dbReference type="GO" id="GO:0008855">
    <property type="term" value="F:exodeoxyribonuclease VII activity"/>
    <property type="evidence" value="ECO:0007669"/>
    <property type="project" value="UniProtKB-UniRule"/>
</dbReference>
<comment type="function">
    <text evidence="6">Bidirectionally degrades single-stranded DNA into large acid-insoluble oligonucleotides, which are then degraded further into small acid-soluble oligonucleotides.</text>
</comment>
<dbReference type="SUPFAM" id="SSF116842">
    <property type="entry name" value="XseB-like"/>
    <property type="match status" value="1"/>
</dbReference>
<evidence type="ECO:0000256" key="5">
    <source>
        <dbReference type="ARBA" id="ARBA00022839"/>
    </source>
</evidence>
<name>A0A3A8HWL4_9BACT</name>
<feature type="region of interest" description="Disordered" evidence="7">
    <location>
        <begin position="1"/>
        <end position="20"/>
    </location>
</feature>
<dbReference type="GO" id="GO:0009318">
    <property type="term" value="C:exodeoxyribonuclease VII complex"/>
    <property type="evidence" value="ECO:0007669"/>
    <property type="project" value="UniProtKB-UniRule"/>
</dbReference>
<organism evidence="8 9">
    <name type="scientific">Corallococcus exercitus</name>
    <dbReference type="NCBI Taxonomy" id="2316736"/>
    <lineage>
        <taxon>Bacteria</taxon>
        <taxon>Pseudomonadati</taxon>
        <taxon>Myxococcota</taxon>
        <taxon>Myxococcia</taxon>
        <taxon>Myxococcales</taxon>
        <taxon>Cystobacterineae</taxon>
        <taxon>Myxococcaceae</taxon>
        <taxon>Corallococcus</taxon>
    </lineage>
</organism>
<dbReference type="OrthoDB" id="5522410at2"/>
<sequence>MAVAKSDKNPKVEPAPEQYGDVVSRLEETVARLESGDLSLEESLKAFEEGIRLVRRGEKLLTEAEQRIEQLLVDEDGQEVVAPLAVAARPAPQAAPRTAAQARPPPEDDVPF</sequence>
<evidence type="ECO:0000256" key="6">
    <source>
        <dbReference type="HAMAP-Rule" id="MF_00337"/>
    </source>
</evidence>
<keyword evidence="2 6" id="KW-0963">Cytoplasm</keyword>
<comment type="similarity">
    <text evidence="1 6">Belongs to the XseB family.</text>
</comment>
<evidence type="ECO:0000256" key="4">
    <source>
        <dbReference type="ARBA" id="ARBA00022801"/>
    </source>
</evidence>
<dbReference type="AlphaFoldDB" id="A0A3A8HWL4"/>
<evidence type="ECO:0000256" key="2">
    <source>
        <dbReference type="ARBA" id="ARBA00022490"/>
    </source>
</evidence>
<dbReference type="PANTHER" id="PTHR34137">
    <property type="entry name" value="EXODEOXYRIBONUCLEASE 7 SMALL SUBUNIT"/>
    <property type="match status" value="1"/>
</dbReference>
<protein>
    <recommendedName>
        <fullName evidence="6">Exodeoxyribonuclease 7 small subunit</fullName>
        <ecNumber evidence="6">3.1.11.6</ecNumber>
    </recommendedName>
    <alternativeName>
        <fullName evidence="6">Exodeoxyribonuclease VII small subunit</fullName>
        <shortName evidence="6">Exonuclease VII small subunit</shortName>
    </alternativeName>
</protein>
<dbReference type="HAMAP" id="MF_00337">
    <property type="entry name" value="Exonuc_7_S"/>
    <property type="match status" value="1"/>
</dbReference>
<dbReference type="EC" id="3.1.11.6" evidence="6"/>
<comment type="subunit">
    <text evidence="6">Heterooligomer composed of large and small subunits.</text>
</comment>
<gene>
    <name evidence="6 8" type="primary">xseB</name>
    <name evidence="8" type="ORF">HMI49_25795</name>
</gene>
<feature type="compositionally biased region" description="Low complexity" evidence="7">
    <location>
        <begin position="88"/>
        <end position="102"/>
    </location>
</feature>
<feature type="compositionally biased region" description="Basic and acidic residues" evidence="7">
    <location>
        <begin position="1"/>
        <end position="11"/>
    </location>
</feature>
<evidence type="ECO:0000256" key="7">
    <source>
        <dbReference type="SAM" id="MobiDB-lite"/>
    </source>
</evidence>
<dbReference type="Proteomes" id="UP000563426">
    <property type="component" value="Unassembled WGS sequence"/>
</dbReference>
<dbReference type="GO" id="GO:0006308">
    <property type="term" value="P:DNA catabolic process"/>
    <property type="evidence" value="ECO:0007669"/>
    <property type="project" value="UniProtKB-UniRule"/>
</dbReference>
<keyword evidence="3 6" id="KW-0540">Nuclease</keyword>
<proteinExistence type="inferred from homology"/>
<dbReference type="NCBIfam" id="TIGR01280">
    <property type="entry name" value="xseB"/>
    <property type="match status" value="1"/>
</dbReference>
<keyword evidence="9" id="KW-1185">Reference proteome</keyword>
<dbReference type="RefSeq" id="WP_120528859.1">
    <property type="nucleotide sequence ID" value="NZ_CP102577.1"/>
</dbReference>
<keyword evidence="4 6" id="KW-0378">Hydrolase</keyword>
<accession>A0A3A8HWL4</accession>
<comment type="subcellular location">
    <subcellularLocation>
        <location evidence="6">Cytoplasm</location>
    </subcellularLocation>
</comment>
<dbReference type="EMBL" id="JABFJV010000174">
    <property type="protein sequence ID" value="NOK36626.1"/>
    <property type="molecule type" value="Genomic_DNA"/>
</dbReference>
<dbReference type="Pfam" id="PF02609">
    <property type="entry name" value="Exonuc_VII_S"/>
    <property type="match status" value="1"/>
</dbReference>
<evidence type="ECO:0000256" key="3">
    <source>
        <dbReference type="ARBA" id="ARBA00022722"/>
    </source>
</evidence>
<dbReference type="Gene3D" id="1.10.287.1040">
    <property type="entry name" value="Exonuclease VII, small subunit"/>
    <property type="match status" value="1"/>
</dbReference>
<feature type="region of interest" description="Disordered" evidence="7">
    <location>
        <begin position="88"/>
        <end position="112"/>
    </location>
</feature>
<evidence type="ECO:0000313" key="8">
    <source>
        <dbReference type="EMBL" id="NOK36626.1"/>
    </source>
</evidence>
<dbReference type="PROSITE" id="PS01088">
    <property type="entry name" value="CAP_1"/>
    <property type="match status" value="1"/>
</dbReference>